<protein>
    <submittedName>
        <fullName evidence="2">EAL domain-containing protein</fullName>
    </submittedName>
</protein>
<reference evidence="2" key="1">
    <citation type="submission" date="2021-03" db="EMBL/GenBank/DDBJ databases">
        <title>Molecular epidemiology and mechanisms of colistin and carbapenem resistance in Enterobacteriaceae from clinical isolates, the environment and porcine samples in Pretoria, South Africa.</title>
        <authorList>
            <person name="Bogoshi D."/>
            <person name="Mbelle N.M."/>
            <person name="Naidoo V."/>
            <person name="Osei Sekyere J."/>
        </authorList>
    </citation>
    <scope>NUCLEOTIDE SEQUENCE</scope>
    <source>
        <strain evidence="2">C080</strain>
    </source>
</reference>
<feature type="domain" description="EAL" evidence="1">
    <location>
        <begin position="1"/>
        <end position="130"/>
    </location>
</feature>
<name>A0A939SV26_SERMA</name>
<proteinExistence type="predicted"/>
<evidence type="ECO:0000259" key="1">
    <source>
        <dbReference type="PROSITE" id="PS50883"/>
    </source>
</evidence>
<dbReference type="SUPFAM" id="SSF141868">
    <property type="entry name" value="EAL domain-like"/>
    <property type="match status" value="1"/>
</dbReference>
<organism evidence="2">
    <name type="scientific">Serratia marcescens</name>
    <dbReference type="NCBI Taxonomy" id="615"/>
    <lineage>
        <taxon>Bacteria</taxon>
        <taxon>Pseudomonadati</taxon>
        <taxon>Pseudomonadota</taxon>
        <taxon>Gammaproteobacteria</taxon>
        <taxon>Enterobacterales</taxon>
        <taxon>Yersiniaceae</taxon>
        <taxon>Serratia</taxon>
    </lineage>
</organism>
<accession>A0A939SV26</accession>
<comment type="caution">
    <text evidence="2">The sequence shown here is derived from an EMBL/GenBank/DDBJ whole genome shotgun (WGS) entry which is preliminary data.</text>
</comment>
<dbReference type="EMBL" id="JAGETR010000011">
    <property type="protein sequence ID" value="MBO2006598.1"/>
    <property type="molecule type" value="Genomic_DNA"/>
</dbReference>
<dbReference type="Gene3D" id="3.20.20.450">
    <property type="entry name" value="EAL domain"/>
    <property type="match status" value="1"/>
</dbReference>
<dbReference type="InterPro" id="IPR035919">
    <property type="entry name" value="EAL_sf"/>
</dbReference>
<evidence type="ECO:0000313" key="2">
    <source>
        <dbReference type="EMBL" id="MBO2006598.1"/>
    </source>
</evidence>
<dbReference type="PROSITE" id="PS50883">
    <property type="entry name" value="EAL"/>
    <property type="match status" value="1"/>
</dbReference>
<dbReference type="Pfam" id="PF00563">
    <property type="entry name" value="EAL"/>
    <property type="match status" value="1"/>
</dbReference>
<dbReference type="InterPro" id="IPR001633">
    <property type="entry name" value="EAL_dom"/>
</dbReference>
<dbReference type="AlphaFoldDB" id="A0A939SV26"/>
<gene>
    <name evidence="2" type="ORF">J4732_02215</name>
</gene>
<sequence length="136" mass="14783">MPYLRFELVEHAETASNHPLQQIVGGERLWLDDFGSGLANSPPSAPGAINTSRWHASCSPCSNSRKRAYSCSAPLIKMMNQHSDGVIVEGVETEQEWRLVQRSGALAAQGYYLSRPACFETLHSVPTLFAAPGVPA</sequence>